<dbReference type="Proteomes" id="UP000494245">
    <property type="component" value="Unassembled WGS sequence"/>
</dbReference>
<dbReference type="Gene3D" id="3.40.1420.10">
    <property type="entry name" value="Inhibitor of vertebrate lysozyme"/>
    <property type="match status" value="1"/>
</dbReference>
<evidence type="ECO:0000256" key="1">
    <source>
        <dbReference type="SAM" id="SignalP"/>
    </source>
</evidence>
<sequence>MRTFLPALILLLTLTQASATSAEPGKTAGPPPASLAVWEGRYPLGYRGEYGSFFEDKAVKALVANSVDARWLRKVLGWTVNTPFTRSGDVLMATLCKPHDCGDHNAVIFFDMDRGSLQMCVSEFDARLQTVTHTWVGASPRRIEGGACEDTIGCYRRFRDK</sequence>
<evidence type="ECO:0008006" key="4">
    <source>
        <dbReference type="Google" id="ProtNLM"/>
    </source>
</evidence>
<accession>A0A6V8M1Z9</accession>
<proteinExistence type="predicted"/>
<evidence type="ECO:0000313" key="2">
    <source>
        <dbReference type="EMBL" id="GFK95857.1"/>
    </source>
</evidence>
<gene>
    <name evidence="2" type="ORF">NNJEOMEG_03729</name>
</gene>
<protein>
    <recommendedName>
        <fullName evidence="4">Inhibitor of vertebrate lysozyme (Ivy)</fullName>
    </recommendedName>
</protein>
<comment type="caution">
    <text evidence="2">The sequence shown here is derived from an EMBL/GenBank/DDBJ whole genome shotgun (WGS) entry which is preliminary data.</text>
</comment>
<dbReference type="InterPro" id="IPR036501">
    <property type="entry name" value="Inhibitor_vert_lysozyme_sf"/>
</dbReference>
<dbReference type="AlphaFoldDB" id="A0A6V8M1Z9"/>
<dbReference type="SUPFAM" id="SSF89872">
    <property type="entry name" value="Inhibitor of vertebrate lysozyme, Ivy"/>
    <property type="match status" value="1"/>
</dbReference>
<dbReference type="RefSeq" id="WP_173086993.1">
    <property type="nucleotide sequence ID" value="NZ_BLTE01000024.1"/>
</dbReference>
<feature type="chain" id="PRO_5028881214" description="Inhibitor of vertebrate lysozyme (Ivy)" evidence="1">
    <location>
        <begin position="23"/>
        <end position="161"/>
    </location>
</feature>
<feature type="signal peptide" evidence="1">
    <location>
        <begin position="1"/>
        <end position="22"/>
    </location>
</feature>
<reference evidence="2 3" key="1">
    <citation type="submission" date="2020-04" db="EMBL/GenBank/DDBJ databases">
        <authorList>
            <consortium name="Desulfovibrio sp. FSS-1 genome sequencing consortium"/>
            <person name="Shimoshige H."/>
            <person name="Kobayashi H."/>
            <person name="Maekawa T."/>
        </authorList>
    </citation>
    <scope>NUCLEOTIDE SEQUENCE [LARGE SCALE GENOMIC DNA]</scope>
    <source>
        <strain evidence="2 3">SIID29052-01</strain>
    </source>
</reference>
<evidence type="ECO:0000313" key="3">
    <source>
        <dbReference type="Proteomes" id="UP000494245"/>
    </source>
</evidence>
<dbReference type="EMBL" id="BLTE01000024">
    <property type="protein sequence ID" value="GFK95857.1"/>
    <property type="molecule type" value="Genomic_DNA"/>
</dbReference>
<keyword evidence="3" id="KW-1185">Reference proteome</keyword>
<keyword evidence="1" id="KW-0732">Signal</keyword>
<reference evidence="2 3" key="2">
    <citation type="submission" date="2020-05" db="EMBL/GenBank/DDBJ databases">
        <title>Draft genome sequence of Desulfovibrio sp. strainFSS-1.</title>
        <authorList>
            <person name="Shimoshige H."/>
            <person name="Kobayashi H."/>
            <person name="Maekawa T."/>
        </authorList>
    </citation>
    <scope>NUCLEOTIDE SEQUENCE [LARGE SCALE GENOMIC DNA]</scope>
    <source>
        <strain evidence="2 3">SIID29052-01</strain>
    </source>
</reference>
<organism evidence="2 3">
    <name type="scientific">Fundidesulfovibrio magnetotacticus</name>
    <dbReference type="NCBI Taxonomy" id="2730080"/>
    <lineage>
        <taxon>Bacteria</taxon>
        <taxon>Pseudomonadati</taxon>
        <taxon>Thermodesulfobacteriota</taxon>
        <taxon>Desulfovibrionia</taxon>
        <taxon>Desulfovibrionales</taxon>
        <taxon>Desulfovibrionaceae</taxon>
        <taxon>Fundidesulfovibrio</taxon>
    </lineage>
</organism>
<name>A0A6V8M1Z9_9BACT</name>